<evidence type="ECO:0000313" key="2">
    <source>
        <dbReference type="Proteomes" id="UP001526143"/>
    </source>
</evidence>
<protein>
    <submittedName>
        <fullName evidence="1">Uncharacterized protein</fullName>
    </submittedName>
</protein>
<name>A0ABT3B2B2_9CYAN</name>
<gene>
    <name evidence="1" type="ORF">OGM63_18645</name>
</gene>
<accession>A0ABT3B2B2</accession>
<organism evidence="1 2">
    <name type="scientific">Plectonema radiosum NIES-515</name>
    <dbReference type="NCBI Taxonomy" id="2986073"/>
    <lineage>
        <taxon>Bacteria</taxon>
        <taxon>Bacillati</taxon>
        <taxon>Cyanobacteriota</taxon>
        <taxon>Cyanophyceae</taxon>
        <taxon>Oscillatoriophycideae</taxon>
        <taxon>Oscillatoriales</taxon>
        <taxon>Microcoleaceae</taxon>
        <taxon>Plectonema</taxon>
    </lineage>
</organism>
<sequence>MTLNKSSDRNNFEVDGVRIEITRPHPLLYPMSVYPIPQKDSGVNAFIKLGVRIINDTPIPFHLNLFQSFIPELVTSDGQIIQGYLVTKEVIINTKPNKLLESSQKQKIGWQQIRPESSFGFRLNAILSWQNNSLQLKIPSPANYVLSSDNLHYFWCFDDLQAHTYQFRFILNTEYQPTYALESNLRQKTTISENRSKILATPWVNLRFVYPLSTDNSAIEVNDIVFKVEMPESVLNIPARETVTRTDVKLRIHITNNQSTALCFYQVDSFELTLIGDKDKEISFGSDPTKQVREAEKIPNSHLIQPQKSAVFDLDGIFFWDCGQLKFAISNKSHHYFTGADAFDYFLDLEPGASYQIQVVYHVIEQKRKQLEEQLLEKVWTGWVAMPFVEFCLVGS</sequence>
<proteinExistence type="predicted"/>
<dbReference type="RefSeq" id="WP_263747154.1">
    <property type="nucleotide sequence ID" value="NZ_JAOWRF010000263.1"/>
</dbReference>
<comment type="caution">
    <text evidence="1">The sequence shown here is derived from an EMBL/GenBank/DDBJ whole genome shotgun (WGS) entry which is preliminary data.</text>
</comment>
<dbReference type="Proteomes" id="UP001526143">
    <property type="component" value="Unassembled WGS sequence"/>
</dbReference>
<dbReference type="EMBL" id="JAOWRF010000263">
    <property type="protein sequence ID" value="MCV3215508.1"/>
    <property type="molecule type" value="Genomic_DNA"/>
</dbReference>
<keyword evidence="2" id="KW-1185">Reference proteome</keyword>
<reference evidence="1 2" key="1">
    <citation type="submission" date="2022-10" db="EMBL/GenBank/DDBJ databases">
        <title>Identification of biosynthetic pathway for the production of the potent trypsin inhibitor radiosumin.</title>
        <authorList>
            <person name="Fewer D.P."/>
            <person name="Delbaje E."/>
            <person name="Ouyang X."/>
            <person name="Agostino P.D."/>
            <person name="Wahlsten M."/>
            <person name="Jokela J."/>
            <person name="Permi P."/>
            <person name="Haapaniemi E."/>
            <person name="Koistinen H."/>
        </authorList>
    </citation>
    <scope>NUCLEOTIDE SEQUENCE [LARGE SCALE GENOMIC DNA]</scope>
    <source>
        <strain evidence="1 2">NIES-515</strain>
    </source>
</reference>
<evidence type="ECO:0000313" key="1">
    <source>
        <dbReference type="EMBL" id="MCV3215508.1"/>
    </source>
</evidence>